<sequence>MPAGLNSHEANPEKHPQLNAQVLASTGSYTMLAHPSKMEPQAHLDARHTCQQPTGGLHLRIGSASGARHNCADRRKALPRLHALMGNHSRDAIPVRVNGNKELAVIE</sequence>
<accession>A0A8H7AMU0</accession>
<organism evidence="1 2">
    <name type="scientific">Endocarpon pusillum</name>
    <dbReference type="NCBI Taxonomy" id="364733"/>
    <lineage>
        <taxon>Eukaryota</taxon>
        <taxon>Fungi</taxon>
        <taxon>Dikarya</taxon>
        <taxon>Ascomycota</taxon>
        <taxon>Pezizomycotina</taxon>
        <taxon>Eurotiomycetes</taxon>
        <taxon>Chaetothyriomycetidae</taxon>
        <taxon>Verrucariales</taxon>
        <taxon>Verrucariaceae</taxon>
        <taxon>Endocarpon</taxon>
    </lineage>
</organism>
<dbReference type="AlphaFoldDB" id="A0A8H7AMU0"/>
<gene>
    <name evidence="1" type="ORF">GJ744_007270</name>
</gene>
<dbReference type="EMBL" id="JAACFV010000035">
    <property type="protein sequence ID" value="KAF7509956.1"/>
    <property type="molecule type" value="Genomic_DNA"/>
</dbReference>
<dbReference type="Proteomes" id="UP000606974">
    <property type="component" value="Unassembled WGS sequence"/>
</dbReference>
<protein>
    <submittedName>
        <fullName evidence="1">Uncharacterized protein</fullName>
    </submittedName>
</protein>
<proteinExistence type="predicted"/>
<name>A0A8H7AMU0_9EURO</name>
<comment type="caution">
    <text evidence="1">The sequence shown here is derived from an EMBL/GenBank/DDBJ whole genome shotgun (WGS) entry which is preliminary data.</text>
</comment>
<reference evidence="1" key="1">
    <citation type="submission" date="2020-02" db="EMBL/GenBank/DDBJ databases">
        <authorList>
            <person name="Palmer J.M."/>
        </authorList>
    </citation>
    <scope>NUCLEOTIDE SEQUENCE</scope>
    <source>
        <strain evidence="1">EPUS1.4</strain>
        <tissue evidence="1">Thallus</tissue>
    </source>
</reference>
<evidence type="ECO:0000313" key="2">
    <source>
        <dbReference type="Proteomes" id="UP000606974"/>
    </source>
</evidence>
<keyword evidence="2" id="KW-1185">Reference proteome</keyword>
<evidence type="ECO:0000313" key="1">
    <source>
        <dbReference type="EMBL" id="KAF7509956.1"/>
    </source>
</evidence>